<evidence type="ECO:0000313" key="10">
    <source>
        <dbReference type="Proteomes" id="UP001168098"/>
    </source>
</evidence>
<evidence type="ECO:0000256" key="2">
    <source>
        <dbReference type="ARBA" id="ARBA00022692"/>
    </source>
</evidence>
<dbReference type="SMART" id="SM00568">
    <property type="entry name" value="GRAM"/>
    <property type="match status" value="1"/>
</dbReference>
<gene>
    <name evidence="9" type="ORF">PVL29_019774</name>
</gene>
<feature type="domain" description="VASt" evidence="8">
    <location>
        <begin position="280"/>
        <end position="452"/>
    </location>
</feature>
<evidence type="ECO:0000256" key="6">
    <source>
        <dbReference type="SAM" id="MobiDB-lite"/>
    </source>
</evidence>
<comment type="caution">
    <text evidence="9">The sequence shown here is derived from an EMBL/GenBank/DDBJ whole genome shotgun (WGS) entry which is preliminary data.</text>
</comment>
<reference evidence="9 10" key="1">
    <citation type="journal article" date="2023" name="BMC Biotechnol.">
        <title>Vitis rotundifolia cv Carlos genome sequencing.</title>
        <authorList>
            <person name="Huff M."/>
            <person name="Hulse-Kemp A."/>
            <person name="Scheffler B."/>
            <person name="Youngblood R."/>
            <person name="Simpson S."/>
            <person name="Babiker E."/>
            <person name="Staton M."/>
        </authorList>
    </citation>
    <scope>NUCLEOTIDE SEQUENCE [LARGE SCALE GENOMIC DNA]</scope>
    <source>
        <tissue evidence="9">Leaf</tissue>
    </source>
</reference>
<dbReference type="EMBL" id="JARBHA010000015">
    <property type="protein sequence ID" value="KAJ9680556.1"/>
    <property type="molecule type" value="Genomic_DNA"/>
</dbReference>
<feature type="compositionally biased region" description="Basic and acidic residues" evidence="6">
    <location>
        <begin position="474"/>
        <end position="487"/>
    </location>
</feature>
<evidence type="ECO:0000256" key="3">
    <source>
        <dbReference type="ARBA" id="ARBA00022989"/>
    </source>
</evidence>
<proteinExistence type="predicted"/>
<keyword evidence="4 7" id="KW-0472">Membrane</keyword>
<dbReference type="Pfam" id="PF02893">
    <property type="entry name" value="GRAM"/>
    <property type="match status" value="1"/>
</dbReference>
<comment type="subcellular location">
    <subcellularLocation>
        <location evidence="1">Membrane</location>
        <topology evidence="1">Single-pass membrane protein</topology>
    </subcellularLocation>
</comment>
<dbReference type="InterPro" id="IPR011993">
    <property type="entry name" value="PH-like_dom_sf"/>
</dbReference>
<dbReference type="Pfam" id="PF16016">
    <property type="entry name" value="VASt"/>
    <property type="match status" value="1"/>
</dbReference>
<feature type="region of interest" description="Disordered" evidence="6">
    <location>
        <begin position="199"/>
        <end position="247"/>
    </location>
</feature>
<keyword evidence="3 7" id="KW-1133">Transmembrane helix</keyword>
<dbReference type="AlphaFoldDB" id="A0AA38Z1B3"/>
<keyword evidence="5" id="KW-0175">Coiled coil</keyword>
<protein>
    <recommendedName>
        <fullName evidence="8">VASt domain-containing protein</fullName>
    </recommendedName>
</protein>
<evidence type="ECO:0000256" key="1">
    <source>
        <dbReference type="ARBA" id="ARBA00004167"/>
    </source>
</evidence>
<feature type="coiled-coil region" evidence="5">
    <location>
        <begin position="598"/>
        <end position="632"/>
    </location>
</feature>
<dbReference type="Proteomes" id="UP001168098">
    <property type="component" value="Unassembled WGS sequence"/>
</dbReference>
<dbReference type="InterPro" id="IPR004182">
    <property type="entry name" value="GRAM"/>
</dbReference>
<dbReference type="GO" id="GO:0043069">
    <property type="term" value="P:negative regulation of programmed cell death"/>
    <property type="evidence" value="ECO:0007669"/>
    <property type="project" value="TreeGrafter"/>
</dbReference>
<organism evidence="9 10">
    <name type="scientific">Vitis rotundifolia</name>
    <name type="common">Muscadine grape</name>
    <dbReference type="NCBI Taxonomy" id="103349"/>
    <lineage>
        <taxon>Eukaryota</taxon>
        <taxon>Viridiplantae</taxon>
        <taxon>Streptophyta</taxon>
        <taxon>Embryophyta</taxon>
        <taxon>Tracheophyta</taxon>
        <taxon>Spermatophyta</taxon>
        <taxon>Magnoliopsida</taxon>
        <taxon>eudicotyledons</taxon>
        <taxon>Gunneridae</taxon>
        <taxon>Pentapetalae</taxon>
        <taxon>rosids</taxon>
        <taxon>Vitales</taxon>
        <taxon>Vitaceae</taxon>
        <taxon>Viteae</taxon>
        <taxon>Vitis</taxon>
    </lineage>
</organism>
<evidence type="ECO:0000256" key="7">
    <source>
        <dbReference type="SAM" id="Phobius"/>
    </source>
</evidence>
<keyword evidence="10" id="KW-1185">Reference proteome</keyword>
<dbReference type="PANTHER" id="PTHR47666:SF1">
    <property type="entry name" value="PROTEIN VASCULAR ASSOCIATED DEATH 1, CHLOROPLASTIC"/>
    <property type="match status" value="1"/>
</dbReference>
<dbReference type="PANTHER" id="PTHR47666">
    <property type="entry name" value="PROTEIN VASCULAR ASSOCIATED DEATH 1, CHLOROPLASTIC"/>
    <property type="match status" value="1"/>
</dbReference>
<dbReference type="PROSITE" id="PS51778">
    <property type="entry name" value="VAST"/>
    <property type="match status" value="1"/>
</dbReference>
<name>A0AA38Z1B3_VITRO</name>
<feature type="region of interest" description="Disordered" evidence="6">
    <location>
        <begin position="1"/>
        <end position="50"/>
    </location>
</feature>
<evidence type="ECO:0000259" key="8">
    <source>
        <dbReference type="PROSITE" id="PS51778"/>
    </source>
</evidence>
<dbReference type="FunFam" id="2.30.29.30:FF:000008">
    <property type="entry name" value="GRAM domain containing 1B"/>
    <property type="match status" value="1"/>
</dbReference>
<sequence>MEVASETTEKVESSRSMERSPSKSSFDSASEASDQPDRTDPSNASPNPLKDVDFLQSPAALRSEEYRQLFRLPLEEVLVQDFNCALQESILFQGHMYLFVRYICFYSNIFGFETKRIIPFQEVTCVKRAKTAGIFPNAIEIFAGEKKYFFASFLSRDEAFKLINDGWLRHSDGVKAISEQQESVSDGCLENGIVADEEVKSSEEPVNEFDSIDRNKDPPLSKDSKLPSDAEDDIVPITPADQQDNVEQNAESVPITDSSSSGNILTWKQENSVAPKVPECYTNVAEAKFPIKVEEFFTFFFSDDAVNFIESFHKRCGDKEFRCTSWSPHEKFGHARDKSFQHPIKLYFGAKFGSCREAQKFRVYKNSHLIIETSQEVNDVPYGDYFTVEGLWNVENDGDESNGGCILRVYVNVAFSKKTMWKGKIVQSTVEECREAYAIWISLAHELLKKKNLDKQEEILTTRTFENGQAHLERQAEMEETSERSHEAANSSKIPHMSDSRDVNHGNLLQGNTVTSFSSLLSEWMVKFSTLKNQKHLQLLFLISFVLILLLMQLSIVMLLARPQKVHVISQAGYMNGMDILGSGERSSEAVAWLEKRIHHLKDEMFMVETRIERMRREYVQLKAQLKDLEHLRQPKKPI</sequence>
<evidence type="ECO:0000256" key="4">
    <source>
        <dbReference type="ARBA" id="ARBA00023136"/>
    </source>
</evidence>
<dbReference type="GO" id="GO:0016020">
    <property type="term" value="C:membrane"/>
    <property type="evidence" value="ECO:0007669"/>
    <property type="project" value="UniProtKB-SubCell"/>
</dbReference>
<dbReference type="InterPro" id="IPR031968">
    <property type="entry name" value="VASt"/>
</dbReference>
<evidence type="ECO:0000256" key="5">
    <source>
        <dbReference type="SAM" id="Coils"/>
    </source>
</evidence>
<dbReference type="CDD" id="cd13220">
    <property type="entry name" value="PH-GRAM_GRAMDC"/>
    <property type="match status" value="1"/>
</dbReference>
<feature type="compositionally biased region" description="Basic and acidic residues" evidence="6">
    <location>
        <begin position="211"/>
        <end position="228"/>
    </location>
</feature>
<feature type="transmembrane region" description="Helical" evidence="7">
    <location>
        <begin position="539"/>
        <end position="561"/>
    </location>
</feature>
<dbReference type="Gene3D" id="2.30.29.30">
    <property type="entry name" value="Pleckstrin-homology domain (PH domain)/Phosphotyrosine-binding domain (PTB)"/>
    <property type="match status" value="1"/>
</dbReference>
<keyword evidence="2 7" id="KW-0812">Transmembrane</keyword>
<feature type="region of interest" description="Disordered" evidence="6">
    <location>
        <begin position="474"/>
        <end position="499"/>
    </location>
</feature>
<accession>A0AA38Z1B3</accession>
<feature type="compositionally biased region" description="Low complexity" evidence="6">
    <location>
        <begin position="22"/>
        <end position="33"/>
    </location>
</feature>
<evidence type="ECO:0000313" key="9">
    <source>
        <dbReference type="EMBL" id="KAJ9680556.1"/>
    </source>
</evidence>
<feature type="compositionally biased region" description="Basic and acidic residues" evidence="6">
    <location>
        <begin position="7"/>
        <end position="21"/>
    </location>
</feature>